<dbReference type="Proteomes" id="UP000431304">
    <property type="component" value="Unassembled WGS sequence"/>
</dbReference>
<gene>
    <name evidence="2" type="ORF">GKE72_15170</name>
</gene>
<evidence type="ECO:0000313" key="3">
    <source>
        <dbReference type="Proteomes" id="UP000431304"/>
    </source>
</evidence>
<dbReference type="EMBL" id="WKRA01000040">
    <property type="protein sequence ID" value="MSD17368.1"/>
    <property type="molecule type" value="Genomic_DNA"/>
</dbReference>
<feature type="domain" description="Ig-like" evidence="1">
    <location>
        <begin position="1"/>
        <end position="82"/>
    </location>
</feature>
<name>A0A844E6Z9_EUBRA</name>
<protein>
    <recommendedName>
        <fullName evidence="1">Ig-like domain-containing protein</fullName>
    </recommendedName>
</protein>
<comment type="caution">
    <text evidence="2">The sequence shown here is derived from an EMBL/GenBank/DDBJ whole genome shotgun (WGS) entry which is preliminary data.</text>
</comment>
<evidence type="ECO:0000313" key="2">
    <source>
        <dbReference type="EMBL" id="MSD17368.1"/>
    </source>
</evidence>
<reference evidence="2 3" key="1">
    <citation type="journal article" date="2019" name="Nat. Med.">
        <title>A library of human gut bacterial isolates paired with longitudinal multiomics data enables mechanistic microbiome research.</title>
        <authorList>
            <person name="Poyet M."/>
            <person name="Groussin M."/>
            <person name="Gibbons S.M."/>
            <person name="Avila-Pacheco J."/>
            <person name="Jiang X."/>
            <person name="Kearney S.M."/>
            <person name="Perrotta A.R."/>
            <person name="Berdy B."/>
            <person name="Zhao S."/>
            <person name="Lieberman T.D."/>
            <person name="Swanson P.K."/>
            <person name="Smith M."/>
            <person name="Roesemann S."/>
            <person name="Alexander J.E."/>
            <person name="Rich S.A."/>
            <person name="Livny J."/>
            <person name="Vlamakis H."/>
            <person name="Clish C."/>
            <person name="Bullock K."/>
            <person name="Deik A."/>
            <person name="Scott J."/>
            <person name="Pierce K.A."/>
            <person name="Xavier R.J."/>
            <person name="Alm E.J."/>
        </authorList>
    </citation>
    <scope>NUCLEOTIDE SEQUENCE [LARGE SCALE GENOMIC DNA]</scope>
    <source>
        <strain evidence="2 3">BIOML-A3</strain>
    </source>
</reference>
<dbReference type="RefSeq" id="WP_154315180.1">
    <property type="nucleotide sequence ID" value="NZ_WKRA01000040.1"/>
</dbReference>
<dbReference type="InterPro" id="IPR022038">
    <property type="entry name" value="Ig-like_bact"/>
</dbReference>
<dbReference type="AlphaFoldDB" id="A0A844E6Z9"/>
<sequence length="132" mass="15329">MTTQVWGLLGSSKIIFDRTDGNIWKVTVPFLESGEYIVALYALDDAGNQAYVATILYVVDLENLRYEIKMLDYASKVYRKEYCVVAGTQDNRYSIHAQMQDYWIKQEWLDYSVEQERLEGRVAYFAEDAANV</sequence>
<proteinExistence type="predicted"/>
<dbReference type="Pfam" id="PF13754">
    <property type="entry name" value="Big_3_4"/>
    <property type="match status" value="1"/>
</dbReference>
<evidence type="ECO:0000259" key="1">
    <source>
        <dbReference type="Pfam" id="PF13754"/>
    </source>
</evidence>
<accession>A0A844E6Z9</accession>
<organism evidence="2 3">
    <name type="scientific">Eubacterium ramulus</name>
    <dbReference type="NCBI Taxonomy" id="39490"/>
    <lineage>
        <taxon>Bacteria</taxon>
        <taxon>Bacillati</taxon>
        <taxon>Bacillota</taxon>
        <taxon>Clostridia</taxon>
        <taxon>Eubacteriales</taxon>
        <taxon>Eubacteriaceae</taxon>
        <taxon>Eubacterium</taxon>
    </lineage>
</organism>